<keyword evidence="10 11" id="KW-0456">Lyase</keyword>
<dbReference type="Pfam" id="PF03952">
    <property type="entry name" value="Enolase_N"/>
    <property type="match status" value="1"/>
</dbReference>
<evidence type="ECO:0000256" key="14">
    <source>
        <dbReference type="PIRSR" id="PIRSR001400-3"/>
    </source>
</evidence>
<feature type="binding site" evidence="11">
    <location>
        <position position="364"/>
    </location>
    <ligand>
        <name>(2R)-2-phosphoglycerate</name>
        <dbReference type="ChEBI" id="CHEBI:58289"/>
    </ligand>
</feature>
<dbReference type="InterPro" id="IPR020811">
    <property type="entry name" value="Enolase_N"/>
</dbReference>
<dbReference type="Pfam" id="PF00113">
    <property type="entry name" value="Enolase_C"/>
    <property type="match status" value="1"/>
</dbReference>
<dbReference type="InterPro" id="IPR020809">
    <property type="entry name" value="Enolase_CS"/>
</dbReference>
<feature type="binding site" evidence="11 14">
    <location>
        <position position="283"/>
    </location>
    <ligand>
        <name>Mg(2+)</name>
        <dbReference type="ChEBI" id="CHEBI:18420"/>
    </ligand>
</feature>
<gene>
    <name evidence="11" type="primary">eno</name>
    <name evidence="17" type="ORF">DFR67_10339</name>
</gene>
<evidence type="ECO:0000256" key="7">
    <source>
        <dbReference type="ARBA" id="ARBA00022723"/>
    </source>
</evidence>
<dbReference type="UniPathway" id="UPA00109">
    <property type="reaction ID" value="UER00187"/>
</dbReference>
<dbReference type="FunFam" id="3.20.20.120:FF:000001">
    <property type="entry name" value="Enolase"/>
    <property type="match status" value="1"/>
</dbReference>
<feature type="active site" description="Proton donor" evidence="11 12">
    <location>
        <position position="204"/>
    </location>
</feature>
<keyword evidence="5 11" id="KW-0963">Cytoplasm</keyword>
<dbReference type="FunFam" id="3.30.390.10:FF:000001">
    <property type="entry name" value="Enolase"/>
    <property type="match status" value="1"/>
</dbReference>
<dbReference type="AlphaFoldDB" id="A0A318S4P2"/>
<evidence type="ECO:0000313" key="17">
    <source>
        <dbReference type="EMBL" id="PYE19129.1"/>
    </source>
</evidence>
<dbReference type="SFLD" id="SFLDS00001">
    <property type="entry name" value="Enolase"/>
    <property type="match status" value="1"/>
</dbReference>
<dbReference type="SFLD" id="SFLDG00178">
    <property type="entry name" value="enolase"/>
    <property type="match status" value="1"/>
</dbReference>
<accession>A0A318S4P2</accession>
<dbReference type="SUPFAM" id="SSF54826">
    <property type="entry name" value="Enolase N-terminal domain-like"/>
    <property type="match status" value="1"/>
</dbReference>
<evidence type="ECO:0000256" key="2">
    <source>
        <dbReference type="ARBA" id="ARBA00009604"/>
    </source>
</evidence>
<dbReference type="InterPro" id="IPR036849">
    <property type="entry name" value="Enolase-like_C_sf"/>
</dbReference>
<dbReference type="PANTHER" id="PTHR11902:SF1">
    <property type="entry name" value="ENOLASE"/>
    <property type="match status" value="1"/>
</dbReference>
<dbReference type="InterPro" id="IPR020810">
    <property type="entry name" value="Enolase_C"/>
</dbReference>
<dbReference type="EMBL" id="QJSP01000003">
    <property type="protein sequence ID" value="PYE19129.1"/>
    <property type="molecule type" value="Genomic_DNA"/>
</dbReference>
<organism evidence="17 18">
    <name type="scientific">Williamsia limnetica</name>
    <dbReference type="NCBI Taxonomy" id="882452"/>
    <lineage>
        <taxon>Bacteria</taxon>
        <taxon>Bacillati</taxon>
        <taxon>Actinomycetota</taxon>
        <taxon>Actinomycetes</taxon>
        <taxon>Mycobacteriales</taxon>
        <taxon>Nocardiaceae</taxon>
        <taxon>Williamsia</taxon>
    </lineage>
</organism>
<evidence type="ECO:0000256" key="1">
    <source>
        <dbReference type="ARBA" id="ARBA00005031"/>
    </source>
</evidence>
<dbReference type="EC" id="4.2.1.11" evidence="3 11"/>
<dbReference type="RefSeq" id="WP_110468380.1">
    <property type="nucleotide sequence ID" value="NZ_QJSP01000003.1"/>
</dbReference>
<dbReference type="Proteomes" id="UP000247591">
    <property type="component" value="Unassembled WGS sequence"/>
</dbReference>
<feature type="binding site" evidence="13">
    <location>
        <position position="163"/>
    </location>
    <ligand>
        <name>substrate</name>
    </ligand>
</feature>
<feature type="binding site" evidence="11">
    <location>
        <position position="335"/>
    </location>
    <ligand>
        <name>(2R)-2-phosphoglycerate</name>
        <dbReference type="ChEBI" id="CHEBI:58289"/>
    </ligand>
</feature>
<dbReference type="PROSITE" id="PS00164">
    <property type="entry name" value="ENOLASE"/>
    <property type="match status" value="1"/>
</dbReference>
<evidence type="ECO:0000256" key="9">
    <source>
        <dbReference type="ARBA" id="ARBA00023152"/>
    </source>
</evidence>
<keyword evidence="18" id="KW-1185">Reference proteome</keyword>
<dbReference type="NCBIfam" id="TIGR01060">
    <property type="entry name" value="eno"/>
    <property type="match status" value="1"/>
</dbReference>
<dbReference type="GO" id="GO:0004634">
    <property type="term" value="F:phosphopyruvate hydratase activity"/>
    <property type="evidence" value="ECO:0007669"/>
    <property type="project" value="UniProtKB-UniRule"/>
</dbReference>
<comment type="cofactor">
    <cofactor evidence="14">
        <name>Mg(2+)</name>
        <dbReference type="ChEBI" id="CHEBI:18420"/>
    </cofactor>
    <text evidence="14">Mg(2+) is required for catalysis and for stabilizing the dimer.</text>
</comment>
<keyword evidence="6 11" id="KW-0964">Secreted</keyword>
<feature type="binding site" evidence="11 14">
    <location>
        <position position="310"/>
    </location>
    <ligand>
        <name>Mg(2+)</name>
        <dbReference type="ChEBI" id="CHEBI:18420"/>
    </ligand>
</feature>
<dbReference type="CDD" id="cd03313">
    <property type="entry name" value="enolase"/>
    <property type="match status" value="1"/>
</dbReference>
<feature type="binding site" evidence="11">
    <location>
        <position position="386"/>
    </location>
    <ligand>
        <name>(2R)-2-phosphoglycerate</name>
        <dbReference type="ChEBI" id="CHEBI:58289"/>
    </ligand>
</feature>
<dbReference type="HAMAP" id="MF_00318">
    <property type="entry name" value="Enolase"/>
    <property type="match status" value="1"/>
</dbReference>
<feature type="binding site" evidence="13">
    <location>
        <position position="283"/>
    </location>
    <ligand>
        <name>substrate</name>
    </ligand>
</feature>
<feature type="binding site" evidence="13">
    <location>
        <position position="310"/>
    </location>
    <ligand>
        <name>substrate</name>
    </ligand>
</feature>
<dbReference type="GO" id="GO:0006096">
    <property type="term" value="P:glycolytic process"/>
    <property type="evidence" value="ECO:0007669"/>
    <property type="project" value="UniProtKB-UniRule"/>
</dbReference>
<keyword evidence="8 11" id="KW-0460">Magnesium</keyword>
<keyword evidence="9 11" id="KW-0324">Glycolysis</keyword>
<dbReference type="SMART" id="SM01192">
    <property type="entry name" value="Enolase_C"/>
    <property type="match status" value="1"/>
</dbReference>
<dbReference type="InterPro" id="IPR029017">
    <property type="entry name" value="Enolase-like_N"/>
</dbReference>
<feature type="active site" description="Proton acceptor" evidence="11 12">
    <location>
        <position position="335"/>
    </location>
</feature>
<comment type="catalytic activity">
    <reaction evidence="11">
        <text>(2R)-2-phosphoglycerate = phosphoenolpyruvate + H2O</text>
        <dbReference type="Rhea" id="RHEA:10164"/>
        <dbReference type="ChEBI" id="CHEBI:15377"/>
        <dbReference type="ChEBI" id="CHEBI:58289"/>
        <dbReference type="ChEBI" id="CHEBI:58702"/>
        <dbReference type="EC" id="4.2.1.11"/>
    </reaction>
</comment>
<evidence type="ECO:0000256" key="11">
    <source>
        <dbReference type="HAMAP-Rule" id="MF_00318"/>
    </source>
</evidence>
<feature type="domain" description="Enolase N-terminal" evidence="16">
    <location>
        <begin position="4"/>
        <end position="133"/>
    </location>
</feature>
<dbReference type="SUPFAM" id="SSF51604">
    <property type="entry name" value="Enolase C-terminal domain-like"/>
    <property type="match status" value="1"/>
</dbReference>
<dbReference type="GO" id="GO:0009986">
    <property type="term" value="C:cell surface"/>
    <property type="evidence" value="ECO:0007669"/>
    <property type="project" value="UniProtKB-SubCell"/>
</dbReference>
<dbReference type="GO" id="GO:0005576">
    <property type="term" value="C:extracellular region"/>
    <property type="evidence" value="ECO:0007669"/>
    <property type="project" value="UniProtKB-SubCell"/>
</dbReference>
<evidence type="ECO:0000256" key="3">
    <source>
        <dbReference type="ARBA" id="ARBA00012058"/>
    </source>
</evidence>
<comment type="pathway">
    <text evidence="1 11">Carbohydrate degradation; glycolysis; pyruvate from D-glyceraldehyde 3-phosphate: step 4/5.</text>
</comment>
<evidence type="ECO:0000256" key="5">
    <source>
        <dbReference type="ARBA" id="ARBA00022490"/>
    </source>
</evidence>
<comment type="caution">
    <text evidence="17">The sequence shown here is derived from an EMBL/GenBank/DDBJ whole genome shotgun (WGS) entry which is preliminary data.</text>
</comment>
<protein>
    <recommendedName>
        <fullName evidence="4 11">Enolase</fullName>
        <ecNumber evidence="3 11">4.2.1.11</ecNumber>
    </recommendedName>
    <alternativeName>
        <fullName evidence="11">2-phospho-D-glycerate hydro-lyase</fullName>
    </alternativeName>
    <alternativeName>
        <fullName evidence="11">2-phosphoglycerate dehydratase</fullName>
    </alternativeName>
</protein>
<evidence type="ECO:0000313" key="18">
    <source>
        <dbReference type="Proteomes" id="UP000247591"/>
    </source>
</evidence>
<dbReference type="SMART" id="SM01193">
    <property type="entry name" value="Enolase_N"/>
    <property type="match status" value="1"/>
</dbReference>
<evidence type="ECO:0000259" key="15">
    <source>
        <dbReference type="SMART" id="SM01192"/>
    </source>
</evidence>
<comment type="function">
    <text evidence="11">Catalyzes the reversible conversion of 2-phosphoglycerate (2-PG) into phosphoenolpyruvate (PEP). It is essential for the degradation of carbohydrates via glycolysis.</text>
</comment>
<feature type="domain" description="Enolase C-terminal TIM barrel" evidence="15">
    <location>
        <begin position="138"/>
        <end position="423"/>
    </location>
</feature>
<feature type="binding site" evidence="11">
    <location>
        <position position="365"/>
    </location>
    <ligand>
        <name>(2R)-2-phosphoglycerate</name>
        <dbReference type="ChEBI" id="CHEBI:58289"/>
    </ligand>
</feature>
<evidence type="ECO:0000256" key="12">
    <source>
        <dbReference type="PIRSR" id="PIRSR001400-1"/>
    </source>
</evidence>
<feature type="binding site" evidence="11 14">
    <location>
        <position position="241"/>
    </location>
    <ligand>
        <name>Mg(2+)</name>
        <dbReference type="ChEBI" id="CHEBI:18420"/>
    </ligand>
</feature>
<evidence type="ECO:0000256" key="6">
    <source>
        <dbReference type="ARBA" id="ARBA00022525"/>
    </source>
</evidence>
<dbReference type="Gene3D" id="3.20.20.120">
    <property type="entry name" value="Enolase-like C-terminal domain"/>
    <property type="match status" value="1"/>
</dbReference>
<evidence type="ECO:0000256" key="10">
    <source>
        <dbReference type="ARBA" id="ARBA00023239"/>
    </source>
</evidence>
<dbReference type="GO" id="GO:0000287">
    <property type="term" value="F:magnesium ion binding"/>
    <property type="evidence" value="ECO:0007669"/>
    <property type="project" value="UniProtKB-UniRule"/>
</dbReference>
<dbReference type="PIRSF" id="PIRSF001400">
    <property type="entry name" value="Enolase"/>
    <property type="match status" value="1"/>
</dbReference>
<dbReference type="SFLD" id="SFLDF00002">
    <property type="entry name" value="enolase"/>
    <property type="match status" value="1"/>
</dbReference>
<dbReference type="PRINTS" id="PR00148">
    <property type="entry name" value="ENOLASE"/>
</dbReference>
<dbReference type="OrthoDB" id="9804716at2"/>
<comment type="subcellular location">
    <subcellularLocation>
        <location evidence="11">Cytoplasm</location>
    </subcellularLocation>
    <subcellularLocation>
        <location evidence="11">Secreted</location>
    </subcellularLocation>
    <subcellularLocation>
        <location evidence="11">Cell surface</location>
    </subcellularLocation>
    <text evidence="11">Fractions of enolase are present in both the cytoplasm and on the cell surface.</text>
</comment>
<dbReference type="PANTHER" id="PTHR11902">
    <property type="entry name" value="ENOLASE"/>
    <property type="match status" value="1"/>
</dbReference>
<feature type="binding site" evidence="11">
    <location>
        <position position="162"/>
    </location>
    <ligand>
        <name>(2R)-2-phosphoglycerate</name>
        <dbReference type="ChEBI" id="CHEBI:58289"/>
    </ligand>
</feature>
<keyword evidence="7 11" id="KW-0479">Metal-binding</keyword>
<evidence type="ECO:0000256" key="8">
    <source>
        <dbReference type="ARBA" id="ARBA00022842"/>
    </source>
</evidence>
<dbReference type="InterPro" id="IPR000941">
    <property type="entry name" value="Enolase"/>
</dbReference>
<feature type="binding site" evidence="13">
    <location>
        <position position="154"/>
    </location>
    <ligand>
        <name>substrate</name>
    </ligand>
</feature>
<evidence type="ECO:0000259" key="16">
    <source>
        <dbReference type="SMART" id="SM01193"/>
    </source>
</evidence>
<dbReference type="Gene3D" id="3.30.390.10">
    <property type="entry name" value="Enolase-like, N-terminal domain"/>
    <property type="match status" value="1"/>
</dbReference>
<evidence type="ECO:0000256" key="4">
    <source>
        <dbReference type="ARBA" id="ARBA00017068"/>
    </source>
</evidence>
<feature type="binding site" evidence="13">
    <location>
        <begin position="362"/>
        <end position="365"/>
    </location>
    <ligand>
        <name>substrate</name>
    </ligand>
</feature>
<feature type="binding site" evidence="13">
    <location>
        <position position="386"/>
    </location>
    <ligand>
        <name>substrate</name>
    </ligand>
</feature>
<name>A0A318S4P2_WILLI</name>
<evidence type="ECO:0000256" key="13">
    <source>
        <dbReference type="PIRSR" id="PIRSR001400-2"/>
    </source>
</evidence>
<comment type="similarity">
    <text evidence="2 11">Belongs to the enolase family.</text>
</comment>
<proteinExistence type="inferred from homology"/>
<reference evidence="17 18" key="1">
    <citation type="submission" date="2018-06" db="EMBL/GenBank/DDBJ databases">
        <title>Genomic Encyclopedia of Type Strains, Phase IV (KMG-IV): sequencing the most valuable type-strain genomes for metagenomic binning, comparative biology and taxonomic classification.</title>
        <authorList>
            <person name="Goeker M."/>
        </authorList>
    </citation>
    <scope>NUCLEOTIDE SEQUENCE [LARGE SCALE GENOMIC DNA]</scope>
    <source>
        <strain evidence="17 18">DSM 45521</strain>
    </source>
</reference>
<sequence>MASIDQVGAREILDSRGNPTVEVEVVLDDGTFTRAAVPSGASTGEHEAVELRDGGERYGGKGVTKAVEAVLGEIAPAVIGIEADDQRLVDQALLDLDGTPDKSRLGANALLGVSLAVAKGAAESAGLPLFRYIGGPNAHILPVPMMNIINGGAHADSGVDVQEFMVAPIGASTFKESLRWGAEVYHSLKSVLKAKGLSTGLGDEGGFAPDIAGTKAALELISEAIGKTGLKLGTDVALALDVAATEFHTEGTGYAFEGTNRTAAEMTAFYEQLINDFPLVSIEDPLSEDDWDGWVALTEAIGDKVQLVGDDLFVTNPERLEDGINRGAANALLVKVNQIGTLTETLDAVALAHNNGYKTMMSHRSGETEDTTIADLAVACGCGQIKTGAPARSERVAKYNQLLRIEEGLGDAARYAGDLAFPRFSFEG</sequence>
<comment type="cofactor">
    <cofactor evidence="11">
        <name>Mg(2+)</name>
        <dbReference type="ChEBI" id="CHEBI:18420"/>
    </cofactor>
    <text evidence="11">Binds a second Mg(2+) ion via substrate during catalysis.</text>
</comment>
<dbReference type="GO" id="GO:0000015">
    <property type="term" value="C:phosphopyruvate hydratase complex"/>
    <property type="evidence" value="ECO:0007669"/>
    <property type="project" value="InterPro"/>
</dbReference>